<name>A0A9X5E504_9CYAN</name>
<dbReference type="Gene3D" id="3.40.1390.20">
    <property type="entry name" value="HprK N-terminal domain-like"/>
    <property type="match status" value="1"/>
</dbReference>
<dbReference type="InterPro" id="IPR010766">
    <property type="entry name" value="DRTGG"/>
</dbReference>
<organism evidence="2 3">
    <name type="scientific">Scytonema millei VB511283</name>
    <dbReference type="NCBI Taxonomy" id="1245923"/>
    <lineage>
        <taxon>Bacteria</taxon>
        <taxon>Bacillati</taxon>
        <taxon>Cyanobacteriota</taxon>
        <taxon>Cyanophyceae</taxon>
        <taxon>Nostocales</taxon>
        <taxon>Scytonemataceae</taxon>
        <taxon>Scytonema</taxon>
    </lineage>
</organism>
<evidence type="ECO:0000259" key="1">
    <source>
        <dbReference type="Pfam" id="PF07085"/>
    </source>
</evidence>
<protein>
    <submittedName>
        <fullName evidence="2">Phosphotransacetylase family protein</fullName>
    </submittedName>
</protein>
<dbReference type="EMBL" id="JTJC03000002">
    <property type="protein sequence ID" value="NHC35272.1"/>
    <property type="molecule type" value="Genomic_DNA"/>
</dbReference>
<dbReference type="Gene3D" id="3.40.50.300">
    <property type="entry name" value="P-loop containing nucleotide triphosphate hydrolases"/>
    <property type="match status" value="1"/>
</dbReference>
<dbReference type="PANTHER" id="PTHR43356">
    <property type="entry name" value="PHOSPHATE ACETYLTRANSFERASE"/>
    <property type="match status" value="1"/>
</dbReference>
<dbReference type="OrthoDB" id="9769095at2"/>
<gene>
    <name evidence="2" type="ORF">QH73_0011445</name>
</gene>
<dbReference type="RefSeq" id="WP_039716330.1">
    <property type="nucleotide sequence ID" value="NZ_JTJC03000002.1"/>
</dbReference>
<evidence type="ECO:0000313" key="3">
    <source>
        <dbReference type="Proteomes" id="UP000031532"/>
    </source>
</evidence>
<reference evidence="2 3" key="1">
    <citation type="journal article" date="2015" name="Genome Announc.">
        <title>Draft Genome Sequence of the Terrestrial Cyanobacterium Scytonema millei VB511283, Isolated from Eastern India.</title>
        <authorList>
            <person name="Sen D."/>
            <person name="Chandrababunaidu M.M."/>
            <person name="Singh D."/>
            <person name="Sanghi N."/>
            <person name="Ghorai A."/>
            <person name="Mishra G.P."/>
            <person name="Madduluri M."/>
            <person name="Adhikary S.P."/>
            <person name="Tripathy S."/>
        </authorList>
    </citation>
    <scope>NUCLEOTIDE SEQUENCE [LARGE SCALE GENOMIC DNA]</scope>
    <source>
        <strain evidence="2 3">VB511283</strain>
    </source>
</reference>
<dbReference type="Pfam" id="PF07085">
    <property type="entry name" value="DRTGG"/>
    <property type="match status" value="1"/>
</dbReference>
<evidence type="ECO:0000313" key="2">
    <source>
        <dbReference type="EMBL" id="NHC35272.1"/>
    </source>
</evidence>
<dbReference type="Proteomes" id="UP000031532">
    <property type="component" value="Unassembled WGS sequence"/>
</dbReference>
<keyword evidence="3" id="KW-1185">Reference proteome</keyword>
<dbReference type="AlphaFoldDB" id="A0A9X5E504"/>
<dbReference type="SUPFAM" id="SSF52540">
    <property type="entry name" value="P-loop containing nucleoside triphosphate hydrolases"/>
    <property type="match status" value="1"/>
</dbReference>
<comment type="caution">
    <text evidence="2">The sequence shown here is derived from an EMBL/GenBank/DDBJ whole genome shotgun (WGS) entry which is preliminary data.</text>
</comment>
<dbReference type="InterPro" id="IPR027417">
    <property type="entry name" value="P-loop_NTPase"/>
</dbReference>
<dbReference type="Pfam" id="PF13500">
    <property type="entry name" value="AAA_26"/>
    <property type="match status" value="1"/>
</dbReference>
<dbReference type="SUPFAM" id="SSF75138">
    <property type="entry name" value="HprK N-terminal domain-like"/>
    <property type="match status" value="1"/>
</dbReference>
<accession>A0A9X5E504</accession>
<dbReference type="PANTHER" id="PTHR43356:SF2">
    <property type="entry name" value="PHOSPHATE ACETYLTRANSFERASE"/>
    <property type="match status" value="1"/>
</dbReference>
<feature type="domain" description="DRTGG" evidence="1">
    <location>
        <begin position="217"/>
        <end position="322"/>
    </location>
</feature>
<dbReference type="InterPro" id="IPR050500">
    <property type="entry name" value="Phos_Acetyltrans/Butyryltrans"/>
</dbReference>
<proteinExistence type="predicted"/>
<dbReference type="InterPro" id="IPR028979">
    <property type="entry name" value="Ser_kin/Pase_Hpr-like_N_sf"/>
</dbReference>
<sequence>MSKAAKFLLIGSTETYSGKSATVLGLSHRLQQMGLDLAYGKPLGSCFGEDTTAAIADADVEFVTQLLKLPPQRVFPTILSLDENAIGKRLRGEDNTDYRERLKQYLQLPAGDLTVLEGPGTLEEGSLFDLRMLQVAEIINASILLVSRYKSAFSVEPLISARRRLGDRLIGVLLNDIPLEQMETVAAEVSPYLEKRSIPVLGMLPSNRLLRSVSVRELVNQLKADVLCRADRLDLMVESLAIGAMNVNSALRYFGQRRNMAVVTGGDRVEIQLAALESSTQCLILTGKLPAPTFILSKAEELEIPILSVDLDTLTTVEIVDRTFGQVRLHEPFKVECIRQLMAEHFDFNRLLSQLDLSPAVALP</sequence>